<sequence>MLVASVLWVALGLPLIGARLASQFEATCPKRCHCTRDLFKCENLHAKEPNAIFPHASPIVFPELSTLVVTGNDFGDLRGENLFGEGQKNKKVSLANLTNSGITAFDGATFEGLTGVEYLYLSENNLTEVGQSPFKHMPKLKILDLSNVFGRGVSVQVKADILRDLFKQNDDRFVELNEILLNDNGIEFLHPDTFCQVRGLARIQLENNRLKEFPISQEGKCLPSLKNLNLRANHFERIPNHLYNGPVELTGIDVSYNPLKCDCEAKDFVKYAQDEDSFYINQDFTTCASPSNLKHSKVFQIELEDLCSSGGHHYFLLILLVLFLGAYFGYRYARAHNINIHLPTPSRIPLVAGYSALKSNDDGTVPQFV</sequence>
<dbReference type="PANTHER" id="PTHR24367:SF318">
    <property type="entry name" value="LEUCINE-RICH GLIOMA-INACTIVATED PROTEIN 1-LIKE"/>
    <property type="match status" value="1"/>
</dbReference>
<evidence type="ECO:0000313" key="7">
    <source>
        <dbReference type="EMBL" id="TKR92201.1"/>
    </source>
</evidence>
<feature type="transmembrane region" description="Helical" evidence="4">
    <location>
        <begin position="311"/>
        <end position="330"/>
    </location>
</feature>
<dbReference type="EMBL" id="AZBU02000002">
    <property type="protein sequence ID" value="TKR92201.1"/>
    <property type="molecule type" value="Genomic_DNA"/>
</dbReference>
<comment type="caution">
    <text evidence="7">The sequence shown here is derived from an EMBL/GenBank/DDBJ whole genome shotgun (WGS) entry which is preliminary data.</text>
</comment>
<reference evidence="7" key="1">
    <citation type="submission" date="2013-11" db="EMBL/GenBank/DDBJ databases">
        <authorList>
            <person name="Sternberg P."/>
            <person name="Dillman A."/>
            <person name="Macchietto M."/>
        </authorList>
    </citation>
    <scope>NUCLEOTIDE SEQUENCE</scope>
    <source>
        <strain evidence="7">ALL</strain>
    </source>
</reference>
<feature type="chain" id="PRO_5020264246" description="LRRCT domain-containing protein" evidence="5">
    <location>
        <begin position="19"/>
        <end position="369"/>
    </location>
</feature>
<keyword evidence="1" id="KW-0433">Leucine-rich repeat</keyword>
<dbReference type="AlphaFoldDB" id="A0A4U5P896"/>
<accession>A0A4U5P896</accession>
<keyword evidence="4" id="KW-0812">Transmembrane</keyword>
<name>A0A4U5P896_STECR</name>
<organism evidence="7">
    <name type="scientific">Steinernema carpocapsae</name>
    <name type="common">Entomopathogenic nematode</name>
    <dbReference type="NCBI Taxonomy" id="34508"/>
    <lineage>
        <taxon>Eukaryota</taxon>
        <taxon>Metazoa</taxon>
        <taxon>Ecdysozoa</taxon>
        <taxon>Nematoda</taxon>
        <taxon>Chromadorea</taxon>
        <taxon>Rhabditida</taxon>
        <taxon>Tylenchina</taxon>
        <taxon>Panagrolaimomorpha</taxon>
        <taxon>Strongyloidoidea</taxon>
        <taxon>Steinernematidae</taxon>
        <taxon>Steinernema</taxon>
    </lineage>
</organism>
<proteinExistence type="predicted"/>
<dbReference type="STRING" id="34508.A0A4U5P896"/>
<protein>
    <recommendedName>
        <fullName evidence="6">LRRCT domain-containing protein</fullName>
    </recommendedName>
</protein>
<evidence type="ECO:0000256" key="2">
    <source>
        <dbReference type="ARBA" id="ARBA00022729"/>
    </source>
</evidence>
<dbReference type="InterPro" id="IPR003591">
    <property type="entry name" value="Leu-rich_rpt_typical-subtyp"/>
</dbReference>
<keyword evidence="3" id="KW-0677">Repeat</keyword>
<reference evidence="7" key="3">
    <citation type="journal article" date="2019" name="G3 (Bethesda)">
        <title>Hybrid Assembly of the Genome of the Entomopathogenic Nematode Steinernema carpocapsae Identifies the X-Chromosome.</title>
        <authorList>
            <person name="Serra L."/>
            <person name="Macchietto M."/>
            <person name="Macias-Munoz A."/>
            <person name="McGill C.J."/>
            <person name="Rodriguez I.M."/>
            <person name="Rodriguez B."/>
            <person name="Murad R."/>
            <person name="Mortazavi A."/>
        </authorList>
    </citation>
    <scope>NUCLEOTIDE SEQUENCE</scope>
    <source>
        <strain evidence="7">ALL</strain>
    </source>
</reference>
<evidence type="ECO:0000256" key="1">
    <source>
        <dbReference type="ARBA" id="ARBA00022614"/>
    </source>
</evidence>
<keyword evidence="4" id="KW-1133">Transmembrane helix</keyword>
<dbReference type="InterPro" id="IPR032675">
    <property type="entry name" value="LRR_dom_sf"/>
</dbReference>
<evidence type="ECO:0000259" key="6">
    <source>
        <dbReference type="SMART" id="SM00082"/>
    </source>
</evidence>
<dbReference type="SUPFAM" id="SSF52058">
    <property type="entry name" value="L domain-like"/>
    <property type="match status" value="1"/>
</dbReference>
<evidence type="ECO:0000256" key="3">
    <source>
        <dbReference type="ARBA" id="ARBA00022737"/>
    </source>
</evidence>
<feature type="signal peptide" evidence="5">
    <location>
        <begin position="1"/>
        <end position="18"/>
    </location>
</feature>
<dbReference type="SMART" id="SM00369">
    <property type="entry name" value="LRR_TYP"/>
    <property type="match status" value="3"/>
</dbReference>
<reference evidence="7" key="2">
    <citation type="journal article" date="2015" name="Genome Biol.">
        <title>Comparative genomics of Steinernema reveals deeply conserved gene regulatory networks.</title>
        <authorList>
            <person name="Dillman A.R."/>
            <person name="Macchietto M."/>
            <person name="Porter C.F."/>
            <person name="Rogers A."/>
            <person name="Williams B."/>
            <person name="Antoshechkin I."/>
            <person name="Lee M.M."/>
            <person name="Goodwin Z."/>
            <person name="Lu X."/>
            <person name="Lewis E.E."/>
            <person name="Goodrich-Blair H."/>
            <person name="Stock S.P."/>
            <person name="Adams B.J."/>
            <person name="Sternberg P.W."/>
            <person name="Mortazavi A."/>
        </authorList>
    </citation>
    <scope>NUCLEOTIDE SEQUENCE [LARGE SCALE GENOMIC DNA]</scope>
    <source>
        <strain evidence="7">ALL</strain>
    </source>
</reference>
<dbReference type="InterPro" id="IPR051295">
    <property type="entry name" value="LGI_related"/>
</dbReference>
<dbReference type="Gene3D" id="3.80.10.10">
    <property type="entry name" value="Ribonuclease Inhibitor"/>
    <property type="match status" value="2"/>
</dbReference>
<keyword evidence="2 5" id="KW-0732">Signal</keyword>
<dbReference type="OrthoDB" id="694479at2759"/>
<evidence type="ECO:0000256" key="4">
    <source>
        <dbReference type="SAM" id="Phobius"/>
    </source>
</evidence>
<feature type="domain" description="LRRCT" evidence="6">
    <location>
        <begin position="257"/>
        <end position="308"/>
    </location>
</feature>
<keyword evidence="4" id="KW-0472">Membrane</keyword>
<dbReference type="PANTHER" id="PTHR24367">
    <property type="entry name" value="LEUCINE-RICH REPEAT-CONTAINING PROTEIN"/>
    <property type="match status" value="1"/>
</dbReference>
<gene>
    <name evidence="7" type="ORF">L596_006899</name>
</gene>
<evidence type="ECO:0000256" key="5">
    <source>
        <dbReference type="SAM" id="SignalP"/>
    </source>
</evidence>
<dbReference type="Pfam" id="PF13855">
    <property type="entry name" value="LRR_8"/>
    <property type="match status" value="2"/>
</dbReference>
<dbReference type="InterPro" id="IPR000483">
    <property type="entry name" value="Cys-rich_flank_reg_C"/>
</dbReference>
<dbReference type="InterPro" id="IPR001611">
    <property type="entry name" value="Leu-rich_rpt"/>
</dbReference>
<dbReference type="SMART" id="SM00082">
    <property type="entry name" value="LRRCT"/>
    <property type="match status" value="1"/>
</dbReference>